<dbReference type="Gene3D" id="3.40.50.12650">
    <property type="match status" value="1"/>
</dbReference>
<dbReference type="InterPro" id="IPR036866">
    <property type="entry name" value="RibonucZ/Hydroxyglut_hydro"/>
</dbReference>
<dbReference type="GO" id="GO:0004527">
    <property type="term" value="F:exonuclease activity"/>
    <property type="evidence" value="ECO:0007669"/>
    <property type="project" value="UniProtKB-KW"/>
</dbReference>
<dbReference type="Gene3D" id="3.60.15.10">
    <property type="entry name" value="Ribonuclease Z/Hydroxyacylglutathione hydrolase-like"/>
    <property type="match status" value="1"/>
</dbReference>
<dbReference type="AlphaFoldDB" id="A0ABD0TM34"/>
<name>A0ABD0TM34_LOXSC</name>
<keyword evidence="1" id="KW-0540">Nuclease</keyword>
<dbReference type="Proteomes" id="UP001549921">
    <property type="component" value="Unassembled WGS sequence"/>
</dbReference>
<dbReference type="EMBL" id="JBEDNZ010000003">
    <property type="protein sequence ID" value="KAL0850298.1"/>
    <property type="molecule type" value="Genomic_DNA"/>
</dbReference>
<evidence type="ECO:0000313" key="4">
    <source>
        <dbReference type="EMBL" id="KAL0850298.1"/>
    </source>
</evidence>
<evidence type="ECO:0000256" key="2">
    <source>
        <dbReference type="ARBA" id="ARBA00022801"/>
    </source>
</evidence>
<accession>A0ABD0TM34</accession>
<evidence type="ECO:0000256" key="1">
    <source>
        <dbReference type="ARBA" id="ARBA00022722"/>
    </source>
</evidence>
<organism evidence="4 5">
    <name type="scientific">Loxostege sticticalis</name>
    <name type="common">Beet webworm moth</name>
    <dbReference type="NCBI Taxonomy" id="481309"/>
    <lineage>
        <taxon>Eukaryota</taxon>
        <taxon>Metazoa</taxon>
        <taxon>Ecdysozoa</taxon>
        <taxon>Arthropoda</taxon>
        <taxon>Hexapoda</taxon>
        <taxon>Insecta</taxon>
        <taxon>Pterygota</taxon>
        <taxon>Neoptera</taxon>
        <taxon>Endopterygota</taxon>
        <taxon>Lepidoptera</taxon>
        <taxon>Glossata</taxon>
        <taxon>Ditrysia</taxon>
        <taxon>Pyraloidea</taxon>
        <taxon>Crambidae</taxon>
        <taxon>Pyraustinae</taxon>
        <taxon>Loxostege</taxon>
    </lineage>
</organism>
<gene>
    <name evidence="4" type="ORF">ABMA28_012134</name>
</gene>
<evidence type="ECO:0000313" key="5">
    <source>
        <dbReference type="Proteomes" id="UP001549921"/>
    </source>
</evidence>
<evidence type="ECO:0000256" key="3">
    <source>
        <dbReference type="ARBA" id="ARBA00022839"/>
    </source>
</evidence>
<dbReference type="PANTHER" id="PTHR23240:SF8">
    <property type="entry name" value="PROTEIN ARTEMIS"/>
    <property type="match status" value="1"/>
</dbReference>
<protein>
    <recommendedName>
        <fullName evidence="6">Metallo-beta-lactamase domain-containing protein</fullName>
    </recommendedName>
</protein>
<reference evidence="4 5" key="1">
    <citation type="submission" date="2024-06" db="EMBL/GenBank/DDBJ databases">
        <title>A chromosome-level genome assembly of beet webworm, Loxostege sticticalis.</title>
        <authorList>
            <person name="Zhang Y."/>
        </authorList>
    </citation>
    <scope>NUCLEOTIDE SEQUENCE [LARGE SCALE GENOMIC DNA]</scope>
    <source>
        <strain evidence="4">AQ028</strain>
        <tissue evidence="4">Male pupae</tissue>
    </source>
</reference>
<keyword evidence="3" id="KW-0269">Exonuclease</keyword>
<comment type="caution">
    <text evidence="4">The sequence shown here is derived from an EMBL/GenBank/DDBJ whole genome shotgun (WGS) entry which is preliminary data.</text>
</comment>
<keyword evidence="2" id="KW-0378">Hydrolase</keyword>
<proteinExistence type="predicted"/>
<sequence>MEHYKTSFDGEIEEIPNIYVDNFERKDKIAYFLSHAHSDHTFSMYGRVNGERLRVNGAKIYMSEETRTILSINHWHYEMTLYDIVEPLKVGMTYSIDLPDGKSLEVTLIPVTHMIGAVMFLFKTEEKTVLYTGDFIMEQEEISSLKKLHDNSGNPLYIDTMYVDATFGHVGYMFFPSRSLCHSEVVNVIKTWLDNENCGVALFHNCQYGYEDMHKEIYRKLGIKLFTGNLQMLNTYRQLYGPANVLTEDSDSKIHICKNRQPDMSHKGCGVSTGNDRRYLNIYVTVTQGAFFRPGQPAIIRKTENSLHMCYPTHCSKSQLDYFIRYFSPARFVKFPEFLVGVMRTERNILNAFLIIAELCHLSLNIYQNM</sequence>
<dbReference type="SUPFAM" id="SSF56281">
    <property type="entry name" value="Metallo-hydrolase/oxidoreductase"/>
    <property type="match status" value="1"/>
</dbReference>
<dbReference type="PANTHER" id="PTHR23240">
    <property type="entry name" value="DNA CROSS-LINK REPAIR PROTEIN PSO2/SNM1-RELATED"/>
    <property type="match status" value="1"/>
</dbReference>
<evidence type="ECO:0008006" key="6">
    <source>
        <dbReference type="Google" id="ProtNLM"/>
    </source>
</evidence>